<sequence>MFTGHTIATSHSLHKLGCGTPVPATLQTGDALICPQAADS</sequence>
<dbReference type="EMBL" id="JBHTCA010000032">
    <property type="protein sequence ID" value="MFC7411432.1"/>
    <property type="molecule type" value="Genomic_DNA"/>
</dbReference>
<dbReference type="RefSeq" id="WP_382227839.1">
    <property type="nucleotide sequence ID" value="NZ_JBHTCA010000032.1"/>
</dbReference>
<keyword evidence="2" id="KW-1185">Reference proteome</keyword>
<reference evidence="2" key="1">
    <citation type="journal article" date="2019" name="Int. J. Syst. Evol. Microbiol.">
        <title>The Global Catalogue of Microorganisms (GCM) 10K type strain sequencing project: providing services to taxonomists for standard genome sequencing and annotation.</title>
        <authorList>
            <consortium name="The Broad Institute Genomics Platform"/>
            <consortium name="The Broad Institute Genome Sequencing Center for Infectious Disease"/>
            <person name="Wu L."/>
            <person name="Ma J."/>
        </authorList>
    </citation>
    <scope>NUCLEOTIDE SEQUENCE [LARGE SCALE GENOMIC DNA]</scope>
    <source>
        <strain evidence="2">CGMCC 1.12371</strain>
    </source>
</reference>
<organism evidence="1 2">
    <name type="scientific">Hydrogenophaga atypica</name>
    <dbReference type="NCBI Taxonomy" id="249409"/>
    <lineage>
        <taxon>Bacteria</taxon>
        <taxon>Pseudomonadati</taxon>
        <taxon>Pseudomonadota</taxon>
        <taxon>Betaproteobacteria</taxon>
        <taxon>Burkholderiales</taxon>
        <taxon>Comamonadaceae</taxon>
        <taxon>Hydrogenophaga</taxon>
    </lineage>
</organism>
<proteinExistence type="predicted"/>
<name>A0ABW2QQR9_9BURK</name>
<evidence type="ECO:0000313" key="1">
    <source>
        <dbReference type="EMBL" id="MFC7411432.1"/>
    </source>
</evidence>
<evidence type="ECO:0000313" key="2">
    <source>
        <dbReference type="Proteomes" id="UP001596501"/>
    </source>
</evidence>
<gene>
    <name evidence="1" type="ORF">ACFQPB_21460</name>
</gene>
<protein>
    <submittedName>
        <fullName evidence="1">Uncharacterized protein</fullName>
    </submittedName>
</protein>
<dbReference type="Proteomes" id="UP001596501">
    <property type="component" value="Unassembled WGS sequence"/>
</dbReference>
<accession>A0ABW2QQR9</accession>
<comment type="caution">
    <text evidence="1">The sequence shown here is derived from an EMBL/GenBank/DDBJ whole genome shotgun (WGS) entry which is preliminary data.</text>
</comment>